<name>A0A3N2CZS7_9ACTN</name>
<dbReference type="SFLD" id="SFLDG01129">
    <property type="entry name" value="C1.5:_HAD__Beta-PGM__Phosphata"/>
    <property type="match status" value="1"/>
</dbReference>
<evidence type="ECO:0000313" key="2">
    <source>
        <dbReference type="Proteomes" id="UP000281738"/>
    </source>
</evidence>
<dbReference type="Gene3D" id="3.40.50.1000">
    <property type="entry name" value="HAD superfamily/HAD-like"/>
    <property type="match status" value="1"/>
</dbReference>
<sequence length="214" mass="21532">MTHLDVAGLLFDNDGVLVDSVASGNEAWTQWAGEHDLDPDHVLALIHGRRAADTVAGLLPAEQVSRATERIDELELSTAGATVALPGALALLTSLTGAGLPWAVATSATRRLALARLEAAGLPVPEVLVTADDVAHGKPAPDPYVEAATRLGLDPADCVVLEDSPAGVEAGVAAGARVVGVSLPEGAPGTDLVVADLAGLTASRAGSGVRLVRG</sequence>
<dbReference type="RefSeq" id="WP_123392744.1">
    <property type="nucleotide sequence ID" value="NZ_RKHO01000001.1"/>
</dbReference>
<dbReference type="InterPro" id="IPR036412">
    <property type="entry name" value="HAD-like_sf"/>
</dbReference>
<proteinExistence type="predicted"/>
<dbReference type="InterPro" id="IPR023198">
    <property type="entry name" value="PGP-like_dom2"/>
</dbReference>
<dbReference type="SFLD" id="SFLDS00003">
    <property type="entry name" value="Haloacid_Dehalogenase"/>
    <property type="match status" value="1"/>
</dbReference>
<dbReference type="GO" id="GO:0050308">
    <property type="term" value="F:sugar-phosphatase activity"/>
    <property type="evidence" value="ECO:0007669"/>
    <property type="project" value="TreeGrafter"/>
</dbReference>
<dbReference type="InterPro" id="IPR051806">
    <property type="entry name" value="HAD-like_SPP"/>
</dbReference>
<dbReference type="OrthoDB" id="9800058at2"/>
<dbReference type="PANTHER" id="PTHR43481">
    <property type="entry name" value="FRUCTOSE-1-PHOSPHATE PHOSPHATASE"/>
    <property type="match status" value="1"/>
</dbReference>
<dbReference type="Gene3D" id="1.10.150.240">
    <property type="entry name" value="Putative phosphatase, domain 2"/>
    <property type="match status" value="1"/>
</dbReference>
<organism evidence="1 2">
    <name type="scientific">Nocardioides aurantiacus</name>
    <dbReference type="NCBI Taxonomy" id="86796"/>
    <lineage>
        <taxon>Bacteria</taxon>
        <taxon>Bacillati</taxon>
        <taxon>Actinomycetota</taxon>
        <taxon>Actinomycetes</taxon>
        <taxon>Propionibacteriales</taxon>
        <taxon>Nocardioidaceae</taxon>
        <taxon>Nocardioides</taxon>
    </lineage>
</organism>
<accession>A0A3N2CZS7</accession>
<protein>
    <submittedName>
        <fullName evidence="1">Sugar-phosphatase</fullName>
    </submittedName>
</protein>
<dbReference type="PANTHER" id="PTHR43481:SF4">
    <property type="entry name" value="GLYCEROL-1-PHOSPHATE PHOSPHOHYDROLASE 1-RELATED"/>
    <property type="match status" value="1"/>
</dbReference>
<keyword evidence="2" id="KW-1185">Reference proteome</keyword>
<dbReference type="InterPro" id="IPR006439">
    <property type="entry name" value="HAD-SF_hydro_IA"/>
</dbReference>
<dbReference type="SUPFAM" id="SSF56784">
    <property type="entry name" value="HAD-like"/>
    <property type="match status" value="1"/>
</dbReference>
<dbReference type="Proteomes" id="UP000281738">
    <property type="component" value="Unassembled WGS sequence"/>
</dbReference>
<evidence type="ECO:0000313" key="1">
    <source>
        <dbReference type="EMBL" id="ROR93019.1"/>
    </source>
</evidence>
<gene>
    <name evidence="1" type="ORF">EDD33_3924</name>
</gene>
<dbReference type="AlphaFoldDB" id="A0A3N2CZS7"/>
<dbReference type="Pfam" id="PF00702">
    <property type="entry name" value="Hydrolase"/>
    <property type="match status" value="1"/>
</dbReference>
<dbReference type="NCBIfam" id="TIGR01509">
    <property type="entry name" value="HAD-SF-IA-v3"/>
    <property type="match status" value="1"/>
</dbReference>
<reference evidence="1 2" key="1">
    <citation type="submission" date="2018-11" db="EMBL/GenBank/DDBJ databases">
        <title>Sequencing the genomes of 1000 actinobacteria strains.</title>
        <authorList>
            <person name="Klenk H.-P."/>
        </authorList>
    </citation>
    <scope>NUCLEOTIDE SEQUENCE [LARGE SCALE GENOMIC DNA]</scope>
    <source>
        <strain evidence="1 2">DSM 12652</strain>
    </source>
</reference>
<comment type="caution">
    <text evidence="1">The sequence shown here is derived from an EMBL/GenBank/DDBJ whole genome shotgun (WGS) entry which is preliminary data.</text>
</comment>
<dbReference type="PRINTS" id="PR00413">
    <property type="entry name" value="HADHALOGNASE"/>
</dbReference>
<dbReference type="EMBL" id="RKHO01000001">
    <property type="protein sequence ID" value="ROR93019.1"/>
    <property type="molecule type" value="Genomic_DNA"/>
</dbReference>
<dbReference type="InterPro" id="IPR023214">
    <property type="entry name" value="HAD_sf"/>
</dbReference>